<feature type="transmembrane region" description="Helical" evidence="13">
    <location>
        <begin position="182"/>
        <end position="203"/>
    </location>
</feature>
<evidence type="ECO:0000256" key="6">
    <source>
        <dbReference type="ARBA" id="ARBA00022538"/>
    </source>
</evidence>
<keyword evidence="7 13" id="KW-0812">Transmembrane</keyword>
<dbReference type="Proteomes" id="UP001317963">
    <property type="component" value="Chromosome"/>
</dbReference>
<keyword evidence="15" id="KW-1185">Reference proteome</keyword>
<dbReference type="PANTHER" id="PTHR32024:SF2">
    <property type="entry name" value="TRK SYSTEM POTASSIUM UPTAKE PROTEIN TRKG-RELATED"/>
    <property type="match status" value="1"/>
</dbReference>
<gene>
    <name evidence="14" type="ORF">E0F26_02785</name>
</gene>
<protein>
    <recommendedName>
        <fullName evidence="12">Trk system potassium uptake protein</fullName>
    </recommendedName>
</protein>
<keyword evidence="4 12" id="KW-1003">Cell membrane</keyword>
<evidence type="ECO:0000256" key="12">
    <source>
        <dbReference type="PIRNR" id="PIRNR006247"/>
    </source>
</evidence>
<dbReference type="NCBIfam" id="TIGR00933">
    <property type="entry name" value="2a38"/>
    <property type="match status" value="1"/>
</dbReference>
<reference evidence="14 15" key="1">
    <citation type="submission" date="2019-02" db="EMBL/GenBank/DDBJ databases">
        <title>Halieaceae_genomes.</title>
        <authorList>
            <person name="Li S.-H."/>
        </authorList>
    </citation>
    <scope>NUCLEOTIDE SEQUENCE [LARGE SCALE GENOMIC DNA]</scope>
    <source>
        <strain evidence="14 15">JH123</strain>
    </source>
</reference>
<comment type="subcellular location">
    <subcellularLocation>
        <location evidence="1 12">Cell inner membrane</location>
        <topology evidence="1 12">Multi-pass membrane protein</topology>
    </subcellularLocation>
</comment>
<accession>A0ABY6Q608</accession>
<dbReference type="RefSeq" id="WP_279242524.1">
    <property type="nucleotide sequence ID" value="NZ_CP036501.1"/>
</dbReference>
<comment type="similarity">
    <text evidence="2 12">Belongs to the TrkH potassium transport family.</text>
</comment>
<evidence type="ECO:0000256" key="5">
    <source>
        <dbReference type="ARBA" id="ARBA00022519"/>
    </source>
</evidence>
<evidence type="ECO:0000256" key="2">
    <source>
        <dbReference type="ARBA" id="ARBA00009137"/>
    </source>
</evidence>
<dbReference type="PANTHER" id="PTHR32024">
    <property type="entry name" value="TRK SYSTEM POTASSIUM UPTAKE PROTEIN TRKG-RELATED"/>
    <property type="match status" value="1"/>
</dbReference>
<dbReference type="Pfam" id="PF02386">
    <property type="entry name" value="TrkH"/>
    <property type="match status" value="1"/>
</dbReference>
<keyword evidence="10 12" id="KW-0406">Ion transport</keyword>
<dbReference type="InterPro" id="IPR003445">
    <property type="entry name" value="Cat_transpt"/>
</dbReference>
<evidence type="ECO:0000256" key="13">
    <source>
        <dbReference type="SAM" id="Phobius"/>
    </source>
</evidence>
<evidence type="ECO:0000256" key="4">
    <source>
        <dbReference type="ARBA" id="ARBA00022475"/>
    </source>
</evidence>
<evidence type="ECO:0000256" key="11">
    <source>
        <dbReference type="ARBA" id="ARBA00023136"/>
    </source>
</evidence>
<proteinExistence type="inferred from homology"/>
<evidence type="ECO:0000256" key="7">
    <source>
        <dbReference type="ARBA" id="ARBA00022692"/>
    </source>
</evidence>
<evidence type="ECO:0000256" key="8">
    <source>
        <dbReference type="ARBA" id="ARBA00022958"/>
    </source>
</evidence>
<feature type="transmembrane region" description="Helical" evidence="13">
    <location>
        <begin position="276"/>
        <end position="295"/>
    </location>
</feature>
<feature type="transmembrane region" description="Helical" evidence="13">
    <location>
        <begin position="136"/>
        <end position="161"/>
    </location>
</feature>
<evidence type="ECO:0000313" key="14">
    <source>
        <dbReference type="EMBL" id="UZP73728.1"/>
    </source>
</evidence>
<evidence type="ECO:0000256" key="10">
    <source>
        <dbReference type="ARBA" id="ARBA00023065"/>
    </source>
</evidence>
<keyword evidence="11 12" id="KW-0472">Membrane</keyword>
<feature type="transmembrane region" description="Helical" evidence="13">
    <location>
        <begin position="69"/>
        <end position="90"/>
    </location>
</feature>
<feature type="transmembrane region" description="Helical" evidence="13">
    <location>
        <begin position="237"/>
        <end position="255"/>
    </location>
</feature>
<keyword evidence="8 12" id="KW-0630">Potassium</keyword>
<evidence type="ECO:0000256" key="3">
    <source>
        <dbReference type="ARBA" id="ARBA00022448"/>
    </source>
</evidence>
<evidence type="ECO:0000256" key="9">
    <source>
        <dbReference type="ARBA" id="ARBA00022989"/>
    </source>
</evidence>
<evidence type="ECO:0000256" key="1">
    <source>
        <dbReference type="ARBA" id="ARBA00004429"/>
    </source>
</evidence>
<evidence type="ECO:0000313" key="15">
    <source>
        <dbReference type="Proteomes" id="UP001317963"/>
    </source>
</evidence>
<organism evidence="14 15">
    <name type="scientific">Candidatus Paraluminiphilus aquimaris</name>
    <dbReference type="NCBI Taxonomy" id="2518994"/>
    <lineage>
        <taxon>Bacteria</taxon>
        <taxon>Pseudomonadati</taxon>
        <taxon>Pseudomonadota</taxon>
        <taxon>Gammaproteobacteria</taxon>
        <taxon>Cellvibrionales</taxon>
        <taxon>Halieaceae</taxon>
        <taxon>Candidatus Paraluminiphilus</taxon>
    </lineage>
</organism>
<feature type="transmembrane region" description="Helical" evidence="13">
    <location>
        <begin position="455"/>
        <end position="480"/>
    </location>
</feature>
<comment type="function">
    <text evidence="12">Low-affinity potassium transport system. Interacts with Trk system potassium uptake protein TrkA.</text>
</comment>
<name>A0ABY6Q608_9GAMM</name>
<keyword evidence="9 13" id="KW-1133">Transmembrane helix</keyword>
<dbReference type="PIRSF" id="PIRSF006247">
    <property type="entry name" value="TrkH"/>
    <property type="match status" value="1"/>
</dbReference>
<dbReference type="EMBL" id="CP036501">
    <property type="protein sequence ID" value="UZP73728.1"/>
    <property type="molecule type" value="Genomic_DNA"/>
</dbReference>
<dbReference type="InterPro" id="IPR004772">
    <property type="entry name" value="TrkH"/>
</dbReference>
<feature type="transmembrane region" description="Helical" evidence="13">
    <location>
        <begin position="392"/>
        <end position="415"/>
    </location>
</feature>
<feature type="transmembrane region" description="Helical" evidence="13">
    <location>
        <begin position="421"/>
        <end position="443"/>
    </location>
</feature>
<keyword evidence="6 12" id="KW-0633">Potassium transport</keyword>
<keyword evidence="5 12" id="KW-0997">Cell inner membrane</keyword>
<feature type="transmembrane region" description="Helical" evidence="13">
    <location>
        <begin position="331"/>
        <end position="353"/>
    </location>
</feature>
<feature type="transmembrane region" description="Helical" evidence="13">
    <location>
        <begin position="38"/>
        <end position="57"/>
    </location>
</feature>
<sequence>MNIGLCVRIVGLLLMLFSLGTLPSMTLGWVQNDGTASIFGQAFAATASSGVFLWLATQRVKSELQIRDGFMVTAAFWIVLGVYGALPFLLSDAVDITVFDAVFESVSGLTTTGATVLVGLDNIPQSILLYRQLLQWLGGIGIIVLAVAVLPMLGIGGVQLYRAESTGPAKDSKLTPRITSTAKALFSIYLGLTVICALAYFLAGMSAFDAISHSFSTIAIGGFSTHDASMGYFDSNVILLISSLFMLISAVNFGLHFVAFSKRNPTIYRYDSETKFFSGMVLISVVITCATLAIMNTLPLEEALIHGLFQTVSIATTTGYASDNFSAWPSFLPIFLLMLSVMGACAGSTGGGMKAMRILLIFRQGLRELRQLLHPNAVIPLKLDHRRVRPEVVSAVWSFFAVYMFSSFILVLAMLGTGLDFLSAVSSVMAAINNLGPGLGTVAANYGAVSDAGKVILCIAMLLGRLEIFTLLILFTPTFWRP</sequence>
<keyword evidence="3 12" id="KW-0813">Transport</keyword>